<dbReference type="AlphaFoldDB" id="A0A5B8XW72"/>
<organism evidence="2 3">
    <name type="scientific">Microvenator marinus</name>
    <dbReference type="NCBI Taxonomy" id="2600177"/>
    <lineage>
        <taxon>Bacteria</taxon>
        <taxon>Deltaproteobacteria</taxon>
        <taxon>Bradymonadales</taxon>
        <taxon>Microvenatoraceae</taxon>
        <taxon>Microvenator</taxon>
    </lineage>
</organism>
<feature type="domain" description="VWFA" evidence="1">
    <location>
        <begin position="114"/>
        <end position="327"/>
    </location>
</feature>
<evidence type="ECO:0000313" key="2">
    <source>
        <dbReference type="EMBL" id="QED29790.1"/>
    </source>
</evidence>
<dbReference type="EMBL" id="CP042467">
    <property type="protein sequence ID" value="QED29790.1"/>
    <property type="molecule type" value="Genomic_DNA"/>
</dbReference>
<evidence type="ECO:0000259" key="1">
    <source>
        <dbReference type="PROSITE" id="PS50234"/>
    </source>
</evidence>
<name>A0A5B8XW72_9DELT</name>
<dbReference type="Pfam" id="PF00092">
    <property type="entry name" value="VWA"/>
    <property type="match status" value="1"/>
</dbReference>
<dbReference type="SMART" id="SM00327">
    <property type="entry name" value="VWA"/>
    <property type="match status" value="1"/>
</dbReference>
<dbReference type="InterPro" id="IPR002035">
    <property type="entry name" value="VWF_A"/>
</dbReference>
<sequence>MNFPASMPSQRHRPTGEFQMKRLLTLPLLFLLSGCQELAEFNDFVDSIESGEFTAQSLLSANPSSDFRNSGQVVLSVGERIGPDAKVQTRDSFGQWSECRRRGHTPRGGAPVNAFTVLVDGSGSMELEYFNGECDTCPHDPGRERVGAARRFVWKVQDVAPRSDLFLGEFGPTPHPEMLATRILSDFTDSSEHAEASVDQLMGYEPVGTPLWDSLGEMIEETAIARQNLNRETGEDVGSAIVILSDGQDNQSTYFDLDSVSREAIAAGVPIFAIGLGPASASAWDPEAYGDQQTNTVLDLQRVAQRTGGFYSSVDEPGRLYDLFDAVADGLAEGYTEETYECWEGGSAPASGSLVEGRILSGNSELPWFFLAP</sequence>
<dbReference type="PROSITE" id="PS50234">
    <property type="entry name" value="VWFA"/>
    <property type="match status" value="1"/>
</dbReference>
<reference evidence="2 3" key="1">
    <citation type="submission" date="2019-08" db="EMBL/GenBank/DDBJ databases">
        <authorList>
            <person name="Liang Q."/>
        </authorList>
    </citation>
    <scope>NUCLEOTIDE SEQUENCE [LARGE SCALE GENOMIC DNA]</scope>
    <source>
        <strain evidence="2 3">V1718</strain>
    </source>
</reference>
<dbReference type="Gene3D" id="3.40.50.410">
    <property type="entry name" value="von Willebrand factor, type A domain"/>
    <property type="match status" value="1"/>
</dbReference>
<keyword evidence="3" id="KW-1185">Reference proteome</keyword>
<dbReference type="SUPFAM" id="SSF53300">
    <property type="entry name" value="vWA-like"/>
    <property type="match status" value="1"/>
</dbReference>
<dbReference type="CDD" id="cd00198">
    <property type="entry name" value="vWFA"/>
    <property type="match status" value="1"/>
</dbReference>
<dbReference type="KEGG" id="bbae:FRD01_21660"/>
<evidence type="ECO:0000313" key="3">
    <source>
        <dbReference type="Proteomes" id="UP000321595"/>
    </source>
</evidence>
<gene>
    <name evidence="2" type="ORF">FRD01_21660</name>
</gene>
<accession>A0A5B8XW72</accession>
<dbReference type="OrthoDB" id="798937at2"/>
<proteinExistence type="predicted"/>
<protein>
    <submittedName>
        <fullName evidence="2">VWA domain-containing protein</fullName>
    </submittedName>
</protein>
<dbReference type="InterPro" id="IPR036465">
    <property type="entry name" value="vWFA_dom_sf"/>
</dbReference>
<dbReference type="Proteomes" id="UP000321595">
    <property type="component" value="Chromosome"/>
</dbReference>